<accession>A0A838AYE0</accession>
<dbReference type="RefSeq" id="WP_181056179.1">
    <property type="nucleotide sequence ID" value="NZ_JACDTY010000002.1"/>
</dbReference>
<evidence type="ECO:0000259" key="1">
    <source>
        <dbReference type="Pfam" id="PF07201"/>
    </source>
</evidence>
<name>A0A838AYE0_9HYPH</name>
<dbReference type="SUPFAM" id="SSF140591">
    <property type="entry name" value="Type III secretion system domain"/>
    <property type="match status" value="2"/>
</dbReference>
<feature type="domain" description="Hypersensitivity response secretion-like HrpJ" evidence="1">
    <location>
        <begin position="12"/>
        <end position="174"/>
    </location>
</feature>
<dbReference type="Pfam" id="PF09059">
    <property type="entry name" value="TyeA"/>
    <property type="match status" value="1"/>
</dbReference>
<evidence type="ECO:0000313" key="4">
    <source>
        <dbReference type="Proteomes" id="UP000558284"/>
    </source>
</evidence>
<comment type="caution">
    <text evidence="3">The sequence shown here is derived from an EMBL/GenBank/DDBJ whole genome shotgun (WGS) entry which is preliminary data.</text>
</comment>
<dbReference type="InterPro" id="IPR013351">
    <property type="entry name" value="T3SS_TyeA-rel"/>
</dbReference>
<dbReference type="Gene3D" id="1.10.150.630">
    <property type="match status" value="1"/>
</dbReference>
<gene>
    <name evidence="3" type="primary">sctW</name>
    <name evidence="3" type="ORF">H0241_04190</name>
</gene>
<dbReference type="Gene3D" id="1.20.1280.80">
    <property type="match status" value="1"/>
</dbReference>
<dbReference type="InterPro" id="IPR013401">
    <property type="entry name" value="T3SS_LcrE"/>
</dbReference>
<dbReference type="GO" id="GO:0019867">
    <property type="term" value="C:outer membrane"/>
    <property type="evidence" value="ECO:0007669"/>
    <property type="project" value="InterPro"/>
</dbReference>
<dbReference type="InterPro" id="IPR038347">
    <property type="entry name" value="TyeA_sf"/>
</dbReference>
<dbReference type="AlphaFoldDB" id="A0A838AYE0"/>
<evidence type="ECO:0000313" key="3">
    <source>
        <dbReference type="EMBL" id="MBA1139456.1"/>
    </source>
</evidence>
<dbReference type="GO" id="GO:0009986">
    <property type="term" value="C:cell surface"/>
    <property type="evidence" value="ECO:0007669"/>
    <property type="project" value="InterPro"/>
</dbReference>
<protein>
    <submittedName>
        <fullName evidence="3">Type III secretion system gatekeeper subunit SctW</fullName>
    </submittedName>
</protein>
<proteinExistence type="predicted"/>
<dbReference type="NCBIfam" id="TIGR02511">
    <property type="entry name" value="type_III_tyeA"/>
    <property type="match status" value="1"/>
</dbReference>
<dbReference type="Pfam" id="PF07201">
    <property type="entry name" value="HrpJ"/>
    <property type="match status" value="1"/>
</dbReference>
<keyword evidence="4" id="KW-1185">Reference proteome</keyword>
<sequence length="327" mass="36019">MEQAKEELTFTFSETMESTGHAEHKFEEERVALPHSVIDELDAYLERLPFFDRAELQALLHDIRSGDCAAEDILRQAGQRFADPSFAYAALDLAARELRREGLDELAARTDAGRAHLIATQGMAVRAGLNISMVASEEARGDKKGAAELSDFYRATISSNPGPVQLYRGILERFGIGGFPRHINFLTRALGQDIGSAGPSIEPARLREILGGLSALRVLDTVHECCGEMVEWIGRQSKIVITATEVMQELLPLVEDIVPHPSKVIPIPERLGIPAVQLDVQISLLRESRKLLAMIPVGVYSDLEARRSTLEAVQQAMDIRIGQEESA</sequence>
<dbReference type="GO" id="GO:0030254">
    <property type="term" value="P:protein secretion by the type III secretion system"/>
    <property type="evidence" value="ECO:0007669"/>
    <property type="project" value="InterPro"/>
</dbReference>
<dbReference type="NCBIfam" id="TIGR02568">
    <property type="entry name" value="LcrE"/>
    <property type="match status" value="1"/>
</dbReference>
<dbReference type="Proteomes" id="UP000558284">
    <property type="component" value="Unassembled WGS sequence"/>
</dbReference>
<reference evidence="3 4" key="1">
    <citation type="submission" date="2020-07" db="EMBL/GenBank/DDBJ databases">
        <title>Definition of the novel symbiovar canariense within Mesorhizobium novociceri, a new species of genus Mesorhizobium nodulating Cicer canariense in the Caldera de Taburiente National Park (La Palma, Canary Islands).</title>
        <authorList>
            <person name="Leon-Barrios M."/>
            <person name="Perez-Yepez J."/>
            <person name="Flores-Felix J.D."/>
            <person name="Ramirez-Baena M.H."/>
            <person name="Pulido-Suarez L."/>
            <person name="Igual J.M."/>
            <person name="Velazquez E."/>
            <person name="Peix A."/>
        </authorList>
    </citation>
    <scope>NUCLEOTIDE SEQUENCE [LARGE SCALE GENOMIC DNA]</scope>
    <source>
        <strain evidence="3 4">CCANP35</strain>
    </source>
</reference>
<evidence type="ECO:0000259" key="2">
    <source>
        <dbReference type="Pfam" id="PF09059"/>
    </source>
</evidence>
<organism evidence="3 4">
    <name type="scientific">Mesorhizobium neociceri</name>
    <dbReference type="NCBI Taxonomy" id="1307853"/>
    <lineage>
        <taxon>Bacteria</taxon>
        <taxon>Pseudomonadati</taxon>
        <taxon>Pseudomonadota</taxon>
        <taxon>Alphaproteobacteria</taxon>
        <taxon>Hyphomicrobiales</taxon>
        <taxon>Phyllobacteriaceae</taxon>
        <taxon>Mesorhizobium</taxon>
    </lineage>
</organism>
<dbReference type="EMBL" id="JACDTY010000002">
    <property type="protein sequence ID" value="MBA1139456.1"/>
    <property type="molecule type" value="Genomic_DNA"/>
</dbReference>
<dbReference type="InterPro" id="IPR015144">
    <property type="entry name" value="T3SS_TyeA"/>
</dbReference>
<dbReference type="InterPro" id="IPR010812">
    <property type="entry name" value="HrpJ-like"/>
</dbReference>
<dbReference type="GO" id="GO:0050709">
    <property type="term" value="P:negative regulation of protein secretion"/>
    <property type="evidence" value="ECO:0007669"/>
    <property type="project" value="InterPro"/>
</dbReference>
<feature type="domain" description="Type III secretion system effector delivery regulator TyeA" evidence="2">
    <location>
        <begin position="245"/>
        <end position="325"/>
    </location>
</feature>